<dbReference type="Pfam" id="PF03120">
    <property type="entry name" value="OB_DNA_ligase"/>
    <property type="match status" value="1"/>
</dbReference>
<dbReference type="CDD" id="cd00114">
    <property type="entry name" value="LIGANc"/>
    <property type="match status" value="1"/>
</dbReference>
<dbReference type="RefSeq" id="WP_188960624.1">
    <property type="nucleotide sequence ID" value="NZ_BMOE01000001.1"/>
</dbReference>
<organism evidence="17 18">
    <name type="scientific">Deinococcus aquiradiocola</name>
    <dbReference type="NCBI Taxonomy" id="393059"/>
    <lineage>
        <taxon>Bacteria</taxon>
        <taxon>Thermotogati</taxon>
        <taxon>Deinococcota</taxon>
        <taxon>Deinococci</taxon>
        <taxon>Deinococcales</taxon>
        <taxon>Deinococcaceae</taxon>
        <taxon>Deinococcus</taxon>
    </lineage>
</organism>
<evidence type="ECO:0000256" key="10">
    <source>
        <dbReference type="ARBA" id="ARBA00023027"/>
    </source>
</evidence>
<dbReference type="InterPro" id="IPR012340">
    <property type="entry name" value="NA-bd_OB-fold"/>
</dbReference>
<dbReference type="GO" id="GO:0003911">
    <property type="term" value="F:DNA ligase (NAD+) activity"/>
    <property type="evidence" value="ECO:0007669"/>
    <property type="project" value="UniProtKB-UniRule"/>
</dbReference>
<dbReference type="GO" id="GO:0046872">
    <property type="term" value="F:metal ion binding"/>
    <property type="evidence" value="ECO:0007669"/>
    <property type="project" value="UniProtKB-KW"/>
</dbReference>
<dbReference type="SMART" id="SM00532">
    <property type="entry name" value="LIGANc"/>
    <property type="match status" value="1"/>
</dbReference>
<evidence type="ECO:0000256" key="6">
    <source>
        <dbReference type="ARBA" id="ARBA00022723"/>
    </source>
</evidence>
<reference evidence="17" key="1">
    <citation type="journal article" date="2014" name="Int. J. Syst. Evol. Microbiol.">
        <title>Complete genome sequence of Corynebacterium casei LMG S-19264T (=DSM 44701T), isolated from a smear-ripened cheese.</title>
        <authorList>
            <consortium name="US DOE Joint Genome Institute (JGI-PGF)"/>
            <person name="Walter F."/>
            <person name="Albersmeier A."/>
            <person name="Kalinowski J."/>
            <person name="Ruckert C."/>
        </authorList>
    </citation>
    <scope>NUCLEOTIDE SEQUENCE</scope>
    <source>
        <strain evidence="17">JCM 14371</strain>
    </source>
</reference>
<feature type="binding site" evidence="14">
    <location>
        <position position="411"/>
    </location>
    <ligand>
        <name>Zn(2+)</name>
        <dbReference type="ChEBI" id="CHEBI:29105"/>
    </ligand>
</feature>
<comment type="function">
    <text evidence="1 14">DNA ligase that catalyzes the formation of phosphodiester linkages between 5'-phosphoryl and 3'-hydroxyl groups in double-stranded DNA using NAD as a coenzyme and as the energy source for the reaction. It is essential for DNA replication and repair of damaged DNA.</text>
</comment>
<dbReference type="SUPFAM" id="SSF52113">
    <property type="entry name" value="BRCT domain"/>
    <property type="match status" value="1"/>
</dbReference>
<dbReference type="Gene3D" id="1.10.150.20">
    <property type="entry name" value="5' to 3' exonuclease, C-terminal subdomain"/>
    <property type="match status" value="2"/>
</dbReference>
<feature type="binding site" evidence="14">
    <location>
        <begin position="31"/>
        <end position="35"/>
    </location>
    <ligand>
        <name>NAD(+)</name>
        <dbReference type="ChEBI" id="CHEBI:57540"/>
    </ligand>
</feature>
<keyword evidence="8 14" id="KW-0862">Zinc</keyword>
<dbReference type="PANTHER" id="PTHR23389">
    <property type="entry name" value="CHROMOSOME TRANSMISSION FIDELITY FACTOR 18"/>
    <property type="match status" value="1"/>
</dbReference>
<evidence type="ECO:0000256" key="7">
    <source>
        <dbReference type="ARBA" id="ARBA00022763"/>
    </source>
</evidence>
<feature type="active site" description="N6-AMP-lysine intermediate" evidence="14">
    <location>
        <position position="116"/>
    </location>
</feature>
<evidence type="ECO:0000256" key="8">
    <source>
        <dbReference type="ARBA" id="ARBA00022833"/>
    </source>
</evidence>
<evidence type="ECO:0000256" key="5">
    <source>
        <dbReference type="ARBA" id="ARBA00022705"/>
    </source>
</evidence>
<feature type="binding site" evidence="14">
    <location>
        <position position="317"/>
    </location>
    <ligand>
        <name>NAD(+)</name>
        <dbReference type="ChEBI" id="CHEBI:57540"/>
    </ligand>
</feature>
<feature type="binding site" evidence="14">
    <location>
        <position position="177"/>
    </location>
    <ligand>
        <name>NAD(+)</name>
        <dbReference type="ChEBI" id="CHEBI:57540"/>
    </ligand>
</feature>
<evidence type="ECO:0000313" key="17">
    <source>
        <dbReference type="EMBL" id="GGJ64142.1"/>
    </source>
</evidence>
<dbReference type="SUPFAM" id="SSF50249">
    <property type="entry name" value="Nucleic acid-binding proteins"/>
    <property type="match status" value="1"/>
</dbReference>
<dbReference type="InterPro" id="IPR001357">
    <property type="entry name" value="BRCT_dom"/>
</dbReference>
<dbReference type="Gene3D" id="3.30.470.30">
    <property type="entry name" value="DNA ligase/mRNA capping enzyme"/>
    <property type="match status" value="1"/>
</dbReference>
<dbReference type="NCBIfam" id="NF005932">
    <property type="entry name" value="PRK07956.1"/>
    <property type="match status" value="1"/>
</dbReference>
<dbReference type="InterPro" id="IPR004149">
    <property type="entry name" value="Znf_DNAligase_C4"/>
</dbReference>
<dbReference type="Pfam" id="PF12826">
    <property type="entry name" value="HHH_2"/>
    <property type="match status" value="1"/>
</dbReference>
<dbReference type="NCBIfam" id="TIGR00575">
    <property type="entry name" value="dnlj"/>
    <property type="match status" value="1"/>
</dbReference>
<accession>A0A917P6K7</accession>
<dbReference type="HAMAP" id="MF_01588">
    <property type="entry name" value="DNA_ligase_A"/>
    <property type="match status" value="1"/>
</dbReference>
<proteinExistence type="inferred from homology"/>
<keyword evidence="18" id="KW-1185">Reference proteome</keyword>
<comment type="cofactor">
    <cofactor evidence="14">
        <name>Mg(2+)</name>
        <dbReference type="ChEBI" id="CHEBI:18420"/>
    </cofactor>
    <cofactor evidence="14">
        <name>Mn(2+)</name>
        <dbReference type="ChEBI" id="CHEBI:29035"/>
    </cofactor>
</comment>
<dbReference type="InterPro" id="IPR004150">
    <property type="entry name" value="NAD_DNA_ligase_OB"/>
</dbReference>
<dbReference type="InterPro" id="IPR036420">
    <property type="entry name" value="BRCT_dom_sf"/>
</dbReference>
<dbReference type="InterPro" id="IPR010994">
    <property type="entry name" value="RuvA_2-like"/>
</dbReference>
<dbReference type="AlphaFoldDB" id="A0A917P6K7"/>
<dbReference type="InterPro" id="IPR013840">
    <property type="entry name" value="DNAligase_N"/>
</dbReference>
<keyword evidence="5 14" id="KW-0235">DNA replication</keyword>
<keyword evidence="4 14" id="KW-0436">Ligase</keyword>
<feature type="binding site" evidence="14">
    <location>
        <position position="137"/>
    </location>
    <ligand>
        <name>NAD(+)</name>
        <dbReference type="ChEBI" id="CHEBI:57540"/>
    </ligand>
</feature>
<dbReference type="InterPro" id="IPR001679">
    <property type="entry name" value="DNA_ligase"/>
</dbReference>
<dbReference type="InterPro" id="IPR013839">
    <property type="entry name" value="DNAligase_adenylation"/>
</dbReference>
<evidence type="ECO:0000256" key="2">
    <source>
        <dbReference type="ARBA" id="ARBA00012722"/>
    </source>
</evidence>
<gene>
    <name evidence="14 17" type="primary">ligA</name>
    <name evidence="17" type="ORF">GCM10008939_05010</name>
</gene>
<feature type="binding site" evidence="14">
    <location>
        <position position="114"/>
    </location>
    <ligand>
        <name>NAD(+)</name>
        <dbReference type="ChEBI" id="CHEBI:57540"/>
    </ligand>
</feature>
<comment type="catalytic activity">
    <reaction evidence="12 14">
        <text>NAD(+) + (deoxyribonucleotide)n-3'-hydroxyl + 5'-phospho-(deoxyribonucleotide)m = (deoxyribonucleotide)n+m + AMP + beta-nicotinamide D-nucleotide.</text>
        <dbReference type="EC" id="6.5.1.2"/>
    </reaction>
</comment>
<feature type="binding site" evidence="14">
    <location>
        <position position="414"/>
    </location>
    <ligand>
        <name>Zn(2+)</name>
        <dbReference type="ChEBI" id="CHEBI:29105"/>
    </ligand>
</feature>
<dbReference type="GO" id="GO:0006281">
    <property type="term" value="P:DNA repair"/>
    <property type="evidence" value="ECO:0007669"/>
    <property type="project" value="UniProtKB-KW"/>
</dbReference>
<feature type="region of interest" description="Disordered" evidence="15">
    <location>
        <begin position="667"/>
        <end position="702"/>
    </location>
</feature>
<dbReference type="Gene3D" id="2.40.50.140">
    <property type="entry name" value="Nucleic acid-binding proteins"/>
    <property type="match status" value="1"/>
</dbReference>
<evidence type="ECO:0000256" key="4">
    <source>
        <dbReference type="ARBA" id="ARBA00022598"/>
    </source>
</evidence>
<dbReference type="FunFam" id="2.40.50.140:FF:000012">
    <property type="entry name" value="DNA ligase"/>
    <property type="match status" value="1"/>
</dbReference>
<protein>
    <recommendedName>
        <fullName evidence="3 14">DNA ligase</fullName>
        <ecNumber evidence="2 14">6.5.1.2</ecNumber>
    </recommendedName>
    <alternativeName>
        <fullName evidence="14">Polydeoxyribonucleotide synthase [NAD(+)]</fullName>
    </alternativeName>
</protein>
<feature type="binding site" evidence="14">
    <location>
        <position position="293"/>
    </location>
    <ligand>
        <name>NAD(+)</name>
        <dbReference type="ChEBI" id="CHEBI:57540"/>
    </ligand>
</feature>
<dbReference type="GO" id="GO:0006260">
    <property type="term" value="P:DNA replication"/>
    <property type="evidence" value="ECO:0007669"/>
    <property type="project" value="UniProtKB-KW"/>
</dbReference>
<evidence type="ECO:0000256" key="12">
    <source>
        <dbReference type="ARBA" id="ARBA00034005"/>
    </source>
</evidence>
<dbReference type="InterPro" id="IPR041663">
    <property type="entry name" value="DisA/LigA_HHH"/>
</dbReference>
<keyword evidence="10 14" id="KW-0520">NAD</keyword>
<dbReference type="PROSITE" id="PS50172">
    <property type="entry name" value="BRCT"/>
    <property type="match status" value="1"/>
</dbReference>
<evidence type="ECO:0000256" key="3">
    <source>
        <dbReference type="ARBA" id="ARBA00013308"/>
    </source>
</evidence>
<dbReference type="Pfam" id="PF00533">
    <property type="entry name" value="BRCT"/>
    <property type="match status" value="1"/>
</dbReference>
<feature type="binding site" evidence="14">
    <location>
        <position position="434"/>
    </location>
    <ligand>
        <name>Zn(2+)</name>
        <dbReference type="ChEBI" id="CHEBI:29105"/>
    </ligand>
</feature>
<keyword evidence="7 14" id="KW-0227">DNA damage</keyword>
<feature type="binding site" evidence="14">
    <location>
        <position position="429"/>
    </location>
    <ligand>
        <name>Zn(2+)</name>
        <dbReference type="ChEBI" id="CHEBI:29105"/>
    </ligand>
</feature>
<sequence length="702" mass="76347">MSTQARYQALLQEVQHHSRLYHQQDAPEISDDAYDALLRELRALEAEHPDWVDPENPSPQVGDAPLPGFQSVNHPTAMTSLDNVFDDAELGGWRERLARALNEDTRQDFRYTCELKIDGLSINLYYRDGDLQWAATRGNGVTGEIVTAQLLTIPGIPRTLRAPDGTPLAGEVEVRGEVYLSRADFEALNAQAEELGTALLKNPRNGAAGALRQKDPEVTRARRLKAILYALGRRDNVPVRTQWEVLEWLRAQGFPTSDYSRQAAGIEEAQAYHADLLARRPELPFDVDGTVIKLDDLHLQSEAGFTSRAPKWAIAYKFPVQEAHTVLDAIEVNVGRTGKLAPLAHLQPRLIEGSTVSRATLHNEDFIRDLDLRVGDTVVVRKAGGVIPEIVRVLKDQRPPDAQPFAFPTACPSCGTPAVREEGTANTYCPNRECPAQIYEQLRYFVSRGALDLRGIGEKLTAQLIAAGYVQDAGDLYALTAEQLSGLERGGDRKAQNILAQLEGSRQKPLWRVVNALGIAGVGERNAQALARAFGSLDGLTAATPEQIAAVPGLGATLAQSVTEGLQDARTQTVLRKLRAAGVNPVEREEARGDLLSGLNFVITGTLSRPRDEIKASIEAEGGRVTGSVTGKTSYLVAGEEAGSKLTRAEELGVKVLDEAGLTALIGEKRAARHEQAQDTPEPQDALEPQAALHPQETVDPA</sequence>
<comment type="caution">
    <text evidence="17">The sequence shown here is derived from an EMBL/GenBank/DDBJ whole genome shotgun (WGS) entry which is preliminary data.</text>
</comment>
<dbReference type="SUPFAM" id="SSF47781">
    <property type="entry name" value="RuvA domain 2-like"/>
    <property type="match status" value="1"/>
</dbReference>
<name>A0A917P6K7_9DEIO</name>
<dbReference type="Gene3D" id="3.40.50.10190">
    <property type="entry name" value="BRCT domain"/>
    <property type="match status" value="1"/>
</dbReference>
<reference evidence="17" key="2">
    <citation type="submission" date="2020-09" db="EMBL/GenBank/DDBJ databases">
        <authorList>
            <person name="Sun Q."/>
            <person name="Ohkuma M."/>
        </authorList>
    </citation>
    <scope>NUCLEOTIDE SEQUENCE</scope>
    <source>
        <strain evidence="17">JCM 14371</strain>
    </source>
</reference>
<dbReference type="EC" id="6.5.1.2" evidence="2 14"/>
<dbReference type="EMBL" id="BMOE01000001">
    <property type="protein sequence ID" value="GGJ64142.1"/>
    <property type="molecule type" value="Genomic_DNA"/>
</dbReference>
<evidence type="ECO:0000313" key="18">
    <source>
        <dbReference type="Proteomes" id="UP000635726"/>
    </source>
</evidence>
<comment type="similarity">
    <text evidence="13 14">Belongs to the NAD-dependent DNA ligase family. LigA subfamily.</text>
</comment>
<dbReference type="SUPFAM" id="SSF56091">
    <property type="entry name" value="DNA ligase/mRNA capping enzyme, catalytic domain"/>
    <property type="match status" value="1"/>
</dbReference>
<feature type="binding site" evidence="14">
    <location>
        <begin position="80"/>
        <end position="81"/>
    </location>
    <ligand>
        <name>NAD(+)</name>
        <dbReference type="ChEBI" id="CHEBI:57540"/>
    </ligand>
</feature>
<dbReference type="Proteomes" id="UP000635726">
    <property type="component" value="Unassembled WGS sequence"/>
</dbReference>
<dbReference type="FunFam" id="1.10.150.20:FF:000007">
    <property type="entry name" value="DNA ligase"/>
    <property type="match status" value="1"/>
</dbReference>
<keyword evidence="11 14" id="KW-0234">DNA repair</keyword>
<feature type="domain" description="BRCT" evidence="16">
    <location>
        <begin position="591"/>
        <end position="679"/>
    </location>
</feature>
<dbReference type="PANTHER" id="PTHR23389:SF9">
    <property type="entry name" value="DNA LIGASE"/>
    <property type="match status" value="1"/>
</dbReference>
<feature type="compositionally biased region" description="Basic and acidic residues" evidence="15">
    <location>
        <begin position="667"/>
        <end position="677"/>
    </location>
</feature>
<evidence type="ECO:0000259" key="16">
    <source>
        <dbReference type="PROSITE" id="PS50172"/>
    </source>
</evidence>
<dbReference type="Gene3D" id="1.10.287.610">
    <property type="entry name" value="Helix hairpin bin"/>
    <property type="match status" value="1"/>
</dbReference>
<dbReference type="Pfam" id="PF03119">
    <property type="entry name" value="DNA_ligase_ZBD"/>
    <property type="match status" value="1"/>
</dbReference>
<evidence type="ECO:0000256" key="14">
    <source>
        <dbReference type="HAMAP-Rule" id="MF_01588"/>
    </source>
</evidence>
<evidence type="ECO:0000256" key="1">
    <source>
        <dbReference type="ARBA" id="ARBA00004067"/>
    </source>
</evidence>
<dbReference type="SMART" id="SM00292">
    <property type="entry name" value="BRCT"/>
    <property type="match status" value="1"/>
</dbReference>
<dbReference type="Pfam" id="PF01653">
    <property type="entry name" value="DNA_ligase_aden"/>
    <property type="match status" value="1"/>
</dbReference>
<evidence type="ECO:0000256" key="11">
    <source>
        <dbReference type="ARBA" id="ARBA00023204"/>
    </source>
</evidence>
<keyword evidence="6 14" id="KW-0479">Metal-binding</keyword>
<keyword evidence="9 14" id="KW-0460">Magnesium</keyword>
<evidence type="ECO:0000256" key="9">
    <source>
        <dbReference type="ARBA" id="ARBA00022842"/>
    </source>
</evidence>
<dbReference type="Gene3D" id="6.20.10.30">
    <property type="match status" value="1"/>
</dbReference>
<evidence type="ECO:0000256" key="13">
    <source>
        <dbReference type="ARBA" id="ARBA00060881"/>
    </source>
</evidence>
<dbReference type="PIRSF" id="PIRSF001604">
    <property type="entry name" value="LigA"/>
    <property type="match status" value="1"/>
</dbReference>
<keyword evidence="14" id="KW-0464">Manganese</keyword>
<evidence type="ECO:0000256" key="15">
    <source>
        <dbReference type="SAM" id="MobiDB-lite"/>
    </source>
</evidence>